<dbReference type="Proteomes" id="UP000256971">
    <property type="component" value="Chromosome"/>
</dbReference>
<sequence>MLAAISVIGVGLSGNSLVAGCTSNLCNSIRTLQWEALTAGLLGLAGGFSVIVSTRKQILHSERVAQQQREDFLLADVNIKLADIENFCTGGEAFMRISLELYKENELNSPADEIIKLLYSEDGISHVRRVILSADEIRKSNIIPLPLQGSFDRLARTMNDLWRCITSTAFHNIPKLAAELERDIDSMRFELINYRKQILNLRLY</sequence>
<dbReference type="EMBL" id="CP031555">
    <property type="protein sequence ID" value="AXO16579.1"/>
    <property type="molecule type" value="Genomic_DNA"/>
</dbReference>
<evidence type="ECO:0000313" key="1">
    <source>
        <dbReference type="EMBL" id="AXO16579.1"/>
    </source>
</evidence>
<protein>
    <submittedName>
        <fullName evidence="1">Uncharacterized protein</fullName>
    </submittedName>
</protein>
<name>A0ABM6Y3R8_9PROT</name>
<accession>A0ABM6Y3R8</accession>
<keyword evidence="2" id="KW-1185">Reference proteome</keyword>
<evidence type="ECO:0000313" key="2">
    <source>
        <dbReference type="Proteomes" id="UP000256971"/>
    </source>
</evidence>
<organism evidence="1 2">
    <name type="scientific">Thalassospira indica</name>
    <dbReference type="NCBI Taxonomy" id="1891279"/>
    <lineage>
        <taxon>Bacteria</taxon>
        <taxon>Pseudomonadati</taxon>
        <taxon>Pseudomonadota</taxon>
        <taxon>Alphaproteobacteria</taxon>
        <taxon>Rhodospirillales</taxon>
        <taxon>Thalassospiraceae</taxon>
        <taxon>Thalassospira</taxon>
    </lineage>
</organism>
<proteinExistence type="predicted"/>
<reference evidence="1 2" key="1">
    <citation type="submission" date="2018-08" db="EMBL/GenBank/DDBJ databases">
        <title>Complete genome sequence of type strain Thalassospira indica MCCC 1A01103T, isolated from isolated from deep seawater of the Indian Ocean.</title>
        <authorList>
            <person name="Liu Y."/>
        </authorList>
    </citation>
    <scope>NUCLEOTIDE SEQUENCE [LARGE SCALE GENOMIC DNA]</scope>
    <source>
        <strain evidence="1 2">PB8BT</strain>
    </source>
</reference>
<gene>
    <name evidence="1" type="ORF">DY252_21915</name>
</gene>